<dbReference type="GO" id="GO:0005737">
    <property type="term" value="C:cytoplasm"/>
    <property type="evidence" value="ECO:0007669"/>
    <property type="project" value="TreeGrafter"/>
</dbReference>
<sequence length="307" mass="34275">MEQTTHQAVLLSQAVEALSVKASGHYLDATFGRGGHSQLILSQLGEAGKLAVVDCDPEAIVVAEQLQQQDSRLSIYAAGFEQALSKMLEADLQFDGILFDFGVSSPQIDQAERGFSFQRNGPLDMRMNNSAGMTAAEWINTASADEMKKVFWRYSEEKNAGRIARKIVEVREDKPFETTFDLADVVSEVNPPYYKIKKHPATRVFQAIRIFINDELGQVERVLPLALDLLKQGGRLVVISFHSLEDRLVKQFIRTLSRPAKVDRRMPVIPLDAQQPVLKSLGKPTKAVDHDDNVRARSAIMRVAEKL</sequence>
<protein>
    <submittedName>
        <fullName evidence="5">16S rRNA (Cytosine(1402)-N(4))-methyltransferase</fullName>
        <ecNumber evidence="5">2.1.1.199</ecNumber>
    </submittedName>
</protein>
<dbReference type="GO" id="GO:0070475">
    <property type="term" value="P:rRNA base methylation"/>
    <property type="evidence" value="ECO:0007669"/>
    <property type="project" value="TreeGrafter"/>
</dbReference>
<dbReference type="SUPFAM" id="SSF81799">
    <property type="entry name" value="Putative methyltransferase TM0872, insert domain"/>
    <property type="match status" value="1"/>
</dbReference>
<name>A0A3B0VQH5_9ZZZZ</name>
<dbReference type="InterPro" id="IPR029063">
    <property type="entry name" value="SAM-dependent_MTases_sf"/>
</dbReference>
<keyword evidence="4" id="KW-0949">S-adenosyl-L-methionine</keyword>
<keyword evidence="2 5" id="KW-0489">Methyltransferase</keyword>
<dbReference type="SUPFAM" id="SSF53335">
    <property type="entry name" value="S-adenosyl-L-methionine-dependent methyltransferases"/>
    <property type="match status" value="1"/>
</dbReference>
<organism evidence="5">
    <name type="scientific">hydrothermal vent metagenome</name>
    <dbReference type="NCBI Taxonomy" id="652676"/>
    <lineage>
        <taxon>unclassified sequences</taxon>
        <taxon>metagenomes</taxon>
        <taxon>ecological metagenomes</taxon>
    </lineage>
</organism>
<gene>
    <name evidence="5" type="ORF">MNBD_GAMMA02-1090</name>
</gene>
<evidence type="ECO:0000313" key="5">
    <source>
        <dbReference type="EMBL" id="VAW45918.1"/>
    </source>
</evidence>
<comment type="similarity">
    <text evidence="1">Belongs to the methyltransferase superfamily. RsmH family.</text>
</comment>
<dbReference type="InterPro" id="IPR023397">
    <property type="entry name" value="SAM-dep_MeTrfase_MraW_recog"/>
</dbReference>
<proteinExistence type="inferred from homology"/>
<dbReference type="NCBIfam" id="TIGR00006">
    <property type="entry name" value="16S rRNA (cytosine(1402)-N(4))-methyltransferase RsmH"/>
    <property type="match status" value="1"/>
</dbReference>
<dbReference type="PANTHER" id="PTHR11265">
    <property type="entry name" value="S-ADENOSYL-METHYLTRANSFERASE MRAW"/>
    <property type="match status" value="1"/>
</dbReference>
<evidence type="ECO:0000256" key="3">
    <source>
        <dbReference type="ARBA" id="ARBA00022679"/>
    </source>
</evidence>
<dbReference type="AlphaFoldDB" id="A0A3B0VQH5"/>
<dbReference type="GO" id="GO:0071424">
    <property type="term" value="F:rRNA (cytosine-N4-)-methyltransferase activity"/>
    <property type="evidence" value="ECO:0007669"/>
    <property type="project" value="TreeGrafter"/>
</dbReference>
<evidence type="ECO:0000256" key="2">
    <source>
        <dbReference type="ARBA" id="ARBA00022603"/>
    </source>
</evidence>
<dbReference type="HAMAP" id="MF_01007">
    <property type="entry name" value="16SrRNA_methyltr_H"/>
    <property type="match status" value="1"/>
</dbReference>
<dbReference type="PIRSF" id="PIRSF004486">
    <property type="entry name" value="MraW"/>
    <property type="match status" value="1"/>
</dbReference>
<dbReference type="InterPro" id="IPR002903">
    <property type="entry name" value="RsmH"/>
</dbReference>
<reference evidence="5" key="1">
    <citation type="submission" date="2018-06" db="EMBL/GenBank/DDBJ databases">
        <authorList>
            <person name="Zhirakovskaya E."/>
        </authorList>
    </citation>
    <scope>NUCLEOTIDE SEQUENCE</scope>
</reference>
<dbReference type="Gene3D" id="3.40.50.150">
    <property type="entry name" value="Vaccinia Virus protein VP39"/>
    <property type="match status" value="1"/>
</dbReference>
<keyword evidence="3 5" id="KW-0808">Transferase</keyword>
<dbReference type="EC" id="2.1.1.199" evidence="5"/>
<evidence type="ECO:0000256" key="1">
    <source>
        <dbReference type="ARBA" id="ARBA00010396"/>
    </source>
</evidence>
<dbReference type="EMBL" id="UOFA01000241">
    <property type="protein sequence ID" value="VAW45918.1"/>
    <property type="molecule type" value="Genomic_DNA"/>
</dbReference>
<accession>A0A3B0VQH5</accession>
<dbReference type="Pfam" id="PF01795">
    <property type="entry name" value="Methyltransf_5"/>
    <property type="match status" value="1"/>
</dbReference>
<evidence type="ECO:0000256" key="4">
    <source>
        <dbReference type="ARBA" id="ARBA00022691"/>
    </source>
</evidence>
<dbReference type="PANTHER" id="PTHR11265:SF0">
    <property type="entry name" value="12S RRNA N4-METHYLCYTIDINE METHYLTRANSFERASE"/>
    <property type="match status" value="1"/>
</dbReference>
<dbReference type="Gene3D" id="1.10.150.170">
    <property type="entry name" value="Putative methyltransferase TM0872, insert domain"/>
    <property type="match status" value="1"/>
</dbReference>